<evidence type="ECO:0000313" key="4">
    <source>
        <dbReference type="Proteomes" id="UP001523219"/>
    </source>
</evidence>
<evidence type="ECO:0000256" key="2">
    <source>
        <dbReference type="SAM" id="SignalP"/>
    </source>
</evidence>
<accession>A0ABT0ZLU9</accession>
<feature type="chain" id="PRO_5046349240" evidence="2">
    <location>
        <begin position="20"/>
        <end position="157"/>
    </location>
</feature>
<feature type="signal peptide" evidence="2">
    <location>
        <begin position="1"/>
        <end position="19"/>
    </location>
</feature>
<reference evidence="3 4" key="1">
    <citation type="submission" date="2022-05" db="EMBL/GenBank/DDBJ databases">
        <title>Streptomyces sp. nov. RY43-2 isolated from soil of a peat swamp forest.</title>
        <authorList>
            <person name="Kanchanasin P."/>
            <person name="Tanasupawat S."/>
            <person name="Phongsopitanun W."/>
        </authorList>
    </citation>
    <scope>NUCLEOTIDE SEQUENCE [LARGE SCALE GENOMIC DNA]</scope>
    <source>
        <strain evidence="3 4">RY43-2</strain>
    </source>
</reference>
<evidence type="ECO:0000313" key="3">
    <source>
        <dbReference type="EMBL" id="MCN9244558.1"/>
    </source>
</evidence>
<protein>
    <submittedName>
        <fullName evidence="3">Uncharacterized protein</fullName>
    </submittedName>
</protein>
<dbReference type="RefSeq" id="WP_252428343.1">
    <property type="nucleotide sequence ID" value="NZ_JAMWMR010000038.1"/>
</dbReference>
<sequence length="157" mass="16279">MALSATGGSLPFLLTSAHAATTAPASLTINAPDRYLPRSYNLESAGTVGDLNRTELDSGDFTPYRWSPVTGDPQAVGKDPADTSAERIGGHASDVVGVSTGADRSVELKDMKAGTSARFTLPEGQTYLGTFGETVVTATWTAGGDVDSLHLLHPGDR</sequence>
<gene>
    <name evidence="3" type="ORF">NGF19_27900</name>
</gene>
<dbReference type="Proteomes" id="UP001523219">
    <property type="component" value="Unassembled WGS sequence"/>
</dbReference>
<keyword evidence="2" id="KW-0732">Signal</keyword>
<name>A0ABT0ZLU9_9ACTN</name>
<dbReference type="EMBL" id="JAMWMR010000038">
    <property type="protein sequence ID" value="MCN9244558.1"/>
    <property type="molecule type" value="Genomic_DNA"/>
</dbReference>
<organism evidence="3 4">
    <name type="scientific">Streptomyces macrolidinus</name>
    <dbReference type="NCBI Taxonomy" id="2952607"/>
    <lineage>
        <taxon>Bacteria</taxon>
        <taxon>Bacillati</taxon>
        <taxon>Actinomycetota</taxon>
        <taxon>Actinomycetes</taxon>
        <taxon>Kitasatosporales</taxon>
        <taxon>Streptomycetaceae</taxon>
        <taxon>Streptomyces</taxon>
    </lineage>
</organism>
<keyword evidence="4" id="KW-1185">Reference proteome</keyword>
<comment type="caution">
    <text evidence="3">The sequence shown here is derived from an EMBL/GenBank/DDBJ whole genome shotgun (WGS) entry which is preliminary data.</text>
</comment>
<evidence type="ECO:0000256" key="1">
    <source>
        <dbReference type="SAM" id="MobiDB-lite"/>
    </source>
</evidence>
<proteinExistence type="predicted"/>
<feature type="region of interest" description="Disordered" evidence="1">
    <location>
        <begin position="51"/>
        <end position="87"/>
    </location>
</feature>